<dbReference type="EMBL" id="JAAFGS010000002">
    <property type="protein sequence ID" value="NGZ74973.1"/>
    <property type="molecule type" value="Genomic_DNA"/>
</dbReference>
<dbReference type="Proteomes" id="UP000800303">
    <property type="component" value="Unassembled WGS sequence"/>
</dbReference>
<evidence type="ECO:0000313" key="1">
    <source>
        <dbReference type="EMBL" id="NGZ74973.1"/>
    </source>
</evidence>
<keyword evidence="2" id="KW-1185">Reference proteome</keyword>
<accession>A0ABX0F5T1</accession>
<comment type="caution">
    <text evidence="1">The sequence shown here is derived from an EMBL/GenBank/DDBJ whole genome shotgun (WGS) entry which is preliminary data.</text>
</comment>
<dbReference type="RefSeq" id="WP_166273297.1">
    <property type="nucleotide sequence ID" value="NZ_JAAFGS010000002.1"/>
</dbReference>
<reference evidence="1 2" key="1">
    <citation type="submission" date="2020-01" db="EMBL/GenBank/DDBJ databases">
        <title>Polyphasic characterisation and genomic insights into a novel alkali tolerant bacterium VR-M41.</title>
        <authorList>
            <person name="Vemuluri V.R."/>
        </authorList>
    </citation>
    <scope>NUCLEOTIDE SEQUENCE [LARGE SCALE GENOMIC DNA]</scope>
    <source>
        <strain evidence="1 2">VR-M41</strain>
    </source>
</reference>
<proteinExistence type="predicted"/>
<evidence type="ECO:0000313" key="2">
    <source>
        <dbReference type="Proteomes" id="UP000800303"/>
    </source>
</evidence>
<gene>
    <name evidence="1" type="ORF">GYN08_06560</name>
</gene>
<organism evidence="1 2">
    <name type="scientific">Saccharibacillus alkalitolerans</name>
    <dbReference type="NCBI Taxonomy" id="2705290"/>
    <lineage>
        <taxon>Bacteria</taxon>
        <taxon>Bacillati</taxon>
        <taxon>Bacillota</taxon>
        <taxon>Bacilli</taxon>
        <taxon>Bacillales</taxon>
        <taxon>Paenibacillaceae</taxon>
        <taxon>Saccharibacillus</taxon>
    </lineage>
</organism>
<sequence length="368" mass="38346">MTCTQPTKSVTSFPVVPAGSVPVHLTGTQANTATRFVCSDNPETISGSVPFPNGFVTLWHDTTTGRSSIRYRVFLWHLNGRSTPIKLGITIGNAGSTSYSVHNLSNSVAIAANYVEHGKCMAAALLGGTMDNIAPTDSSIAAGNVGVVKEWVVPAGSLVGGVLEFTLSNTAASVGLNYRLRTVAASNSSANLRLNQNPVTDYVTGGNGELHPRGSWNFADIDSSVSYAAGDGWKYYNMSNGVKDNLMTSENSYDPSPGSTKAVASNKGHYGVKYSLTVNLSNPTSVQKTVKIYVGARVKPYGGALQWSGDGVTYKVPTLAGPQEGATTQAGVEVATVTLAPNQSLTRILSASTAGSLSTPALLAFQTV</sequence>
<protein>
    <submittedName>
        <fullName evidence="1">Uncharacterized protein</fullName>
    </submittedName>
</protein>
<name>A0ABX0F5T1_9BACL</name>